<organism evidence="4 5">
    <name type="scientific">Fodinisporobacter ferrooxydans</name>
    <dbReference type="NCBI Taxonomy" id="2901836"/>
    <lineage>
        <taxon>Bacteria</taxon>
        <taxon>Bacillati</taxon>
        <taxon>Bacillota</taxon>
        <taxon>Bacilli</taxon>
        <taxon>Bacillales</taxon>
        <taxon>Alicyclobacillaceae</taxon>
        <taxon>Fodinisporobacter</taxon>
    </lineage>
</organism>
<comment type="similarity">
    <text evidence="1 3">Belongs to the enoyl-CoA hydratase/isomerase family.</text>
</comment>
<evidence type="ECO:0000256" key="1">
    <source>
        <dbReference type="ARBA" id="ARBA00005254"/>
    </source>
</evidence>
<dbReference type="RefSeq" id="WP_347438318.1">
    <property type="nucleotide sequence ID" value="NZ_CP089291.1"/>
</dbReference>
<dbReference type="Gene3D" id="3.90.226.10">
    <property type="entry name" value="2-enoyl-CoA Hydratase, Chain A, domain 1"/>
    <property type="match status" value="1"/>
</dbReference>
<keyword evidence="5" id="KW-1185">Reference proteome</keyword>
<dbReference type="Proteomes" id="UP000830167">
    <property type="component" value="Chromosome"/>
</dbReference>
<dbReference type="InterPro" id="IPR018376">
    <property type="entry name" value="Enoyl-CoA_hyd/isom_CS"/>
</dbReference>
<dbReference type="PANTHER" id="PTHR11941">
    <property type="entry name" value="ENOYL-COA HYDRATASE-RELATED"/>
    <property type="match status" value="1"/>
</dbReference>
<dbReference type="PROSITE" id="PS00166">
    <property type="entry name" value="ENOYL_COA_HYDRATASE"/>
    <property type="match status" value="1"/>
</dbReference>
<evidence type="ECO:0000313" key="4">
    <source>
        <dbReference type="EMBL" id="UOF91624.1"/>
    </source>
</evidence>
<dbReference type="PANTHER" id="PTHR11941:SF54">
    <property type="entry name" value="ENOYL-COA HYDRATASE, MITOCHONDRIAL"/>
    <property type="match status" value="1"/>
</dbReference>
<dbReference type="InterPro" id="IPR001753">
    <property type="entry name" value="Enoyl-CoA_hydra/iso"/>
</dbReference>
<dbReference type="Pfam" id="PF00378">
    <property type="entry name" value="ECH_1"/>
    <property type="match status" value="1"/>
</dbReference>
<dbReference type="EMBL" id="CP089291">
    <property type="protein sequence ID" value="UOF91624.1"/>
    <property type="molecule type" value="Genomic_DNA"/>
</dbReference>
<dbReference type="InterPro" id="IPR029045">
    <property type="entry name" value="ClpP/crotonase-like_dom_sf"/>
</dbReference>
<proteinExistence type="inferred from homology"/>
<dbReference type="SUPFAM" id="SSF52096">
    <property type="entry name" value="ClpP/crotonase"/>
    <property type="match status" value="1"/>
</dbReference>
<dbReference type="InterPro" id="IPR014748">
    <property type="entry name" value="Enoyl-CoA_hydra_C"/>
</dbReference>
<name>A0ABY4CNP6_9BACL</name>
<reference evidence="4" key="1">
    <citation type="submission" date="2021-12" db="EMBL/GenBank/DDBJ databases">
        <title>Alicyclobacillaceae gen. nov., sp. nov., isolated from chalcocite enrichment system.</title>
        <authorList>
            <person name="Jiang Z."/>
        </authorList>
    </citation>
    <scope>NUCLEOTIDE SEQUENCE</scope>
    <source>
        <strain evidence="4">MYW30-H2</strain>
    </source>
</reference>
<evidence type="ECO:0000256" key="2">
    <source>
        <dbReference type="ARBA" id="ARBA00023239"/>
    </source>
</evidence>
<gene>
    <name evidence="4" type="ORF">LSG31_05070</name>
</gene>
<evidence type="ECO:0000313" key="5">
    <source>
        <dbReference type="Proteomes" id="UP000830167"/>
    </source>
</evidence>
<accession>A0ABY4CNP6</accession>
<dbReference type="CDD" id="cd06558">
    <property type="entry name" value="crotonase-like"/>
    <property type="match status" value="1"/>
</dbReference>
<sequence length="258" mass="28122">MSENNYVLFDREGQIAILTFNRPKALNALNRELLQELDQILDQIAQNDEIRCVIVTGAGEKSFVAGADIKEMQAYSVMEARALALFGQSVCTKLERLPKPTIAAVNGFALGGGCELAMACDIRIAAAHAKFGQPEVKLGITAGYGGTQRLPRLVGSGIAKEILFTGDMISAERALSIGLVNHVVEKEELLNFSRSMAERICKQSKCAVGLSKQAVNEGTQMDLDRGLKYEAEMFALSFSVDEHAEGFQAFIEKRSPKF</sequence>
<protein>
    <submittedName>
        <fullName evidence="4">Enoyl-CoA hydratase-related protein</fullName>
    </submittedName>
</protein>
<keyword evidence="2" id="KW-0456">Lyase</keyword>
<dbReference type="Gene3D" id="1.10.12.10">
    <property type="entry name" value="Lyase 2-enoyl-coa Hydratase, Chain A, domain 2"/>
    <property type="match status" value="1"/>
</dbReference>
<evidence type="ECO:0000256" key="3">
    <source>
        <dbReference type="RuleBase" id="RU003707"/>
    </source>
</evidence>